<feature type="transmembrane region" description="Helical" evidence="5">
    <location>
        <begin position="154"/>
        <end position="182"/>
    </location>
</feature>
<feature type="transmembrane region" description="Helical" evidence="5">
    <location>
        <begin position="126"/>
        <end position="148"/>
    </location>
</feature>
<dbReference type="InterPro" id="IPR019184">
    <property type="entry name" value="Uncharacterised_TM-17"/>
</dbReference>
<proteinExistence type="predicted"/>
<evidence type="ECO:0000256" key="3">
    <source>
        <dbReference type="ARBA" id="ARBA00022989"/>
    </source>
</evidence>
<comment type="caution">
    <text evidence="6">The sequence shown here is derived from an EMBL/GenBank/DDBJ whole genome shotgun (WGS) entry which is preliminary data.</text>
</comment>
<dbReference type="RefSeq" id="XP_068352569.1">
    <property type="nucleotide sequence ID" value="XM_068494235.1"/>
</dbReference>
<accession>A0A1J4JJU7</accession>
<evidence type="ECO:0000313" key="7">
    <source>
        <dbReference type="Proteomes" id="UP000179807"/>
    </source>
</evidence>
<keyword evidence="3 5" id="KW-1133">Transmembrane helix</keyword>
<evidence type="ECO:0000256" key="5">
    <source>
        <dbReference type="SAM" id="Phobius"/>
    </source>
</evidence>
<evidence type="ECO:0000256" key="4">
    <source>
        <dbReference type="ARBA" id="ARBA00023136"/>
    </source>
</evidence>
<evidence type="ECO:0000256" key="2">
    <source>
        <dbReference type="ARBA" id="ARBA00022692"/>
    </source>
</evidence>
<protein>
    <recommendedName>
        <fullName evidence="8">Transmembrane protein</fullName>
    </recommendedName>
</protein>
<organism evidence="6 7">
    <name type="scientific">Tritrichomonas foetus</name>
    <dbReference type="NCBI Taxonomy" id="1144522"/>
    <lineage>
        <taxon>Eukaryota</taxon>
        <taxon>Metamonada</taxon>
        <taxon>Parabasalia</taxon>
        <taxon>Tritrichomonadida</taxon>
        <taxon>Tritrichomonadidae</taxon>
        <taxon>Tritrichomonas</taxon>
    </lineage>
</organism>
<keyword evidence="4 5" id="KW-0472">Membrane</keyword>
<dbReference type="GeneID" id="94828939"/>
<dbReference type="Pfam" id="PF09799">
    <property type="entry name" value="Transmemb_17"/>
    <property type="match status" value="1"/>
</dbReference>
<name>A0A1J4JJU7_9EUKA</name>
<feature type="transmembrane region" description="Helical" evidence="5">
    <location>
        <begin position="55"/>
        <end position="75"/>
    </location>
</feature>
<evidence type="ECO:0000256" key="1">
    <source>
        <dbReference type="ARBA" id="ARBA00004141"/>
    </source>
</evidence>
<keyword evidence="7" id="KW-1185">Reference proteome</keyword>
<dbReference type="VEuPathDB" id="TrichDB:TRFO_08351"/>
<evidence type="ECO:0000313" key="6">
    <source>
        <dbReference type="EMBL" id="OHS99432.1"/>
    </source>
</evidence>
<dbReference type="AlphaFoldDB" id="A0A1J4JJU7"/>
<dbReference type="Proteomes" id="UP000179807">
    <property type="component" value="Unassembled WGS sequence"/>
</dbReference>
<keyword evidence="2 5" id="KW-0812">Transmembrane</keyword>
<evidence type="ECO:0008006" key="8">
    <source>
        <dbReference type="Google" id="ProtNLM"/>
    </source>
</evidence>
<reference evidence="6" key="1">
    <citation type="submission" date="2016-10" db="EMBL/GenBank/DDBJ databases">
        <authorList>
            <person name="Benchimol M."/>
            <person name="Almeida L.G."/>
            <person name="Vasconcelos A.T."/>
            <person name="Perreira-Neves A."/>
            <person name="Rosa I.A."/>
            <person name="Tasca T."/>
            <person name="Bogo M.R."/>
            <person name="de Souza W."/>
        </authorList>
    </citation>
    <scope>NUCLEOTIDE SEQUENCE [LARGE SCALE GENOMIC DNA]</scope>
    <source>
        <strain evidence="6">K</strain>
    </source>
</reference>
<feature type="transmembrane region" description="Helical" evidence="5">
    <location>
        <begin position="95"/>
        <end position="114"/>
    </location>
</feature>
<dbReference type="GO" id="GO:0016020">
    <property type="term" value="C:membrane"/>
    <property type="evidence" value="ECO:0007669"/>
    <property type="project" value="UniProtKB-SubCell"/>
</dbReference>
<dbReference type="EMBL" id="MLAK01001004">
    <property type="protein sequence ID" value="OHS99432.1"/>
    <property type="molecule type" value="Genomic_DNA"/>
</dbReference>
<gene>
    <name evidence="6" type="ORF">TRFO_08351</name>
</gene>
<comment type="subcellular location">
    <subcellularLocation>
        <location evidence="1">Membrane</location>
        <topology evidence="1">Multi-pass membrane protein</topology>
    </subcellularLocation>
</comment>
<sequence>MAKYRLKKKYIKYCSRFIFNFFHLFPFHSNFSKIKRMSQQTNPNIDVYTYKVPAFPAYVACVLHYTYFWMVPYWITQFIIFCTKGRLLERGVALADWIILFLWAIAAVLGNFLAERSVKQTQCAVCSPFWFFIIIDIVSIFFTVYFIALSNTILFFEFITSVITLILQCLLFVGTFISFCIVTRPIKVKPI</sequence>